<dbReference type="Pfam" id="PF02879">
    <property type="entry name" value="PGM_PMM_II"/>
    <property type="match status" value="1"/>
</dbReference>
<organism evidence="16 17">
    <name type="scientific">Virgibacillus chiguensis</name>
    <dbReference type="NCBI Taxonomy" id="411959"/>
    <lineage>
        <taxon>Bacteria</taxon>
        <taxon>Bacillati</taxon>
        <taxon>Bacillota</taxon>
        <taxon>Bacilli</taxon>
        <taxon>Bacillales</taxon>
        <taxon>Bacillaceae</taxon>
        <taxon>Virgibacillus</taxon>
    </lineage>
</organism>
<dbReference type="GO" id="GO:0005829">
    <property type="term" value="C:cytosol"/>
    <property type="evidence" value="ECO:0007669"/>
    <property type="project" value="TreeGrafter"/>
</dbReference>
<dbReference type="Proteomes" id="UP000184079">
    <property type="component" value="Unassembled WGS sequence"/>
</dbReference>
<dbReference type="InterPro" id="IPR036900">
    <property type="entry name" value="A-D-PHexomutase_C_sf"/>
</dbReference>
<gene>
    <name evidence="9" type="primary">glmM</name>
    <name evidence="16" type="ORF">SAMN05421807_11924</name>
</gene>
<dbReference type="Pfam" id="PF02880">
    <property type="entry name" value="PGM_PMM_III"/>
    <property type="match status" value="1"/>
</dbReference>
<dbReference type="NCBIfam" id="TIGR01455">
    <property type="entry name" value="glmM"/>
    <property type="match status" value="1"/>
</dbReference>
<evidence type="ECO:0000313" key="17">
    <source>
        <dbReference type="Proteomes" id="UP000184079"/>
    </source>
</evidence>
<evidence type="ECO:0000259" key="15">
    <source>
        <dbReference type="Pfam" id="PF02880"/>
    </source>
</evidence>
<dbReference type="GO" id="GO:0000287">
    <property type="term" value="F:magnesium ion binding"/>
    <property type="evidence" value="ECO:0007669"/>
    <property type="project" value="UniProtKB-UniRule"/>
</dbReference>
<dbReference type="Gene3D" id="3.30.310.50">
    <property type="entry name" value="Alpha-D-phosphohexomutase, C-terminal domain"/>
    <property type="match status" value="1"/>
</dbReference>
<dbReference type="RefSeq" id="WP_073012385.1">
    <property type="nucleotide sequence ID" value="NZ_FQXD01000019.1"/>
</dbReference>
<dbReference type="Pfam" id="PF02878">
    <property type="entry name" value="PGM_PMM_I"/>
    <property type="match status" value="1"/>
</dbReference>
<dbReference type="PANTHER" id="PTHR42946">
    <property type="entry name" value="PHOSPHOHEXOSE MUTASE"/>
    <property type="match status" value="1"/>
</dbReference>
<comment type="cofactor">
    <cofactor evidence="9">
        <name>Mg(2+)</name>
        <dbReference type="ChEBI" id="CHEBI:18420"/>
    </cofactor>
    <text evidence="9">Binds 1 Mg(2+) ion per subunit.</text>
</comment>
<evidence type="ECO:0000313" key="16">
    <source>
        <dbReference type="EMBL" id="SHH91437.1"/>
    </source>
</evidence>
<dbReference type="FunFam" id="3.30.310.50:FF:000001">
    <property type="entry name" value="Phosphoglucosamine mutase"/>
    <property type="match status" value="1"/>
</dbReference>
<dbReference type="InterPro" id="IPR005843">
    <property type="entry name" value="A-D-PHexomutase_C"/>
</dbReference>
<proteinExistence type="inferred from homology"/>
<evidence type="ECO:0000256" key="8">
    <source>
        <dbReference type="ARBA" id="ARBA00068193"/>
    </source>
</evidence>
<dbReference type="InterPro" id="IPR016066">
    <property type="entry name" value="A-D-PHexomutase_CS"/>
</dbReference>
<feature type="binding site" evidence="9">
    <location>
        <position position="243"/>
    </location>
    <ligand>
        <name>Mg(2+)</name>
        <dbReference type="ChEBI" id="CHEBI:18420"/>
    </ligand>
</feature>
<reference evidence="17" key="1">
    <citation type="submission" date="2016-11" db="EMBL/GenBank/DDBJ databases">
        <authorList>
            <person name="Varghese N."/>
            <person name="Submissions S."/>
        </authorList>
    </citation>
    <scope>NUCLEOTIDE SEQUENCE [LARGE SCALE GENOMIC DNA]</scope>
    <source>
        <strain evidence="17">CGMCC 1.6496</strain>
    </source>
</reference>
<dbReference type="Gene3D" id="3.40.120.10">
    <property type="entry name" value="Alpha-D-Glucose-1,6-Bisphosphate, subunit A, domain 3"/>
    <property type="match status" value="3"/>
</dbReference>
<feature type="domain" description="Alpha-D-phosphohexomutase alpha/beta/alpha" evidence="13">
    <location>
        <begin position="3"/>
        <end position="136"/>
    </location>
</feature>
<dbReference type="PANTHER" id="PTHR42946:SF1">
    <property type="entry name" value="PHOSPHOGLUCOMUTASE (ALPHA-D-GLUCOSE-1,6-BISPHOSPHATE-DEPENDENT)"/>
    <property type="match status" value="1"/>
</dbReference>
<evidence type="ECO:0000256" key="10">
    <source>
        <dbReference type="RuleBase" id="RU004326"/>
    </source>
</evidence>
<dbReference type="InterPro" id="IPR016055">
    <property type="entry name" value="A-D-PHexomutase_a/b/a-I/II/III"/>
</dbReference>
<feature type="active site" description="Phosphoserine intermediate" evidence="9">
    <location>
        <position position="100"/>
    </location>
</feature>
<dbReference type="CDD" id="cd05802">
    <property type="entry name" value="GlmM"/>
    <property type="match status" value="1"/>
</dbReference>
<keyword evidence="17" id="KW-1185">Reference proteome</keyword>
<evidence type="ECO:0000256" key="7">
    <source>
        <dbReference type="ARBA" id="ARBA00066330"/>
    </source>
</evidence>
<dbReference type="InterPro" id="IPR005845">
    <property type="entry name" value="A-D-PHexomutase_a/b/a-II"/>
</dbReference>
<feature type="domain" description="Alpha-D-phosphohexomutase alpha/beta/alpha" evidence="14">
    <location>
        <begin position="157"/>
        <end position="252"/>
    </location>
</feature>
<sequence length="448" mass="48517">MGKYFGTDGVRGVANKDLTPELAFKLGRAGGYVLTKETPRAKIVIGRDTRVSGHMLEGALVAGLLSIGAEVMRLGVISTPGVAYLTKATSSQAGVMISASHNPVEDNGIKFFGPDGFKLTDDQELEIEAILDGEDELPRPIGAEVGTVNDYFEGGQKYLSYLKDTVDNEFDGLKIAFDCAHGATSALATHLFADLEADIYSIGSSPDGLNINDGVGSTHPEKLQEFVLEKGADVGLAFDGDGDRLIAVDERGKLVDGDQIMFICGKYMNEKGVLRHSTVVSTVMSNIGFYKALEANGMRSDKTKVGDRYVMAEMRQGGYNLGGEQSGHIIFLDYNTTGDGMLSALQLVNVMKETGKPLSELADEMKIYPQVLKNVRVTDKDKAMHHPDIKQAIDAVEQELGTQGRVLVRPSGTEPLVRVMVESPTKEECDLYVKRIVDVIEKLLGRDE</sequence>
<comment type="similarity">
    <text evidence="1 9 10">Belongs to the phosphohexose mutase family.</text>
</comment>
<comment type="function">
    <text evidence="9 11">Catalyzes the conversion of glucosamine-6-phosphate to glucosamine-1-phosphate.</text>
</comment>
<evidence type="ECO:0000259" key="12">
    <source>
        <dbReference type="Pfam" id="PF00408"/>
    </source>
</evidence>
<feature type="domain" description="Alpha-D-phosphohexomutase alpha/beta/alpha" evidence="15">
    <location>
        <begin position="256"/>
        <end position="366"/>
    </location>
</feature>
<feature type="binding site" evidence="9">
    <location>
        <position position="241"/>
    </location>
    <ligand>
        <name>Mg(2+)</name>
        <dbReference type="ChEBI" id="CHEBI:18420"/>
    </ligand>
</feature>
<dbReference type="PRINTS" id="PR00509">
    <property type="entry name" value="PGMPMM"/>
</dbReference>
<dbReference type="HAMAP" id="MF_01554_B">
    <property type="entry name" value="GlmM_B"/>
    <property type="match status" value="1"/>
</dbReference>
<dbReference type="NCBIfam" id="NF008139">
    <property type="entry name" value="PRK10887.1"/>
    <property type="match status" value="1"/>
</dbReference>
<keyword evidence="4 9" id="KW-0460">Magnesium</keyword>
<dbReference type="SUPFAM" id="SSF53738">
    <property type="entry name" value="Phosphoglucomutase, first 3 domains"/>
    <property type="match status" value="3"/>
</dbReference>
<keyword evidence="2 9" id="KW-0597">Phosphoprotein</keyword>
<feature type="domain" description="Alpha-D-phosphohexomutase C-terminal" evidence="12">
    <location>
        <begin position="372"/>
        <end position="438"/>
    </location>
</feature>
<evidence type="ECO:0000256" key="4">
    <source>
        <dbReference type="ARBA" id="ARBA00022842"/>
    </source>
</evidence>
<evidence type="ECO:0000256" key="11">
    <source>
        <dbReference type="RuleBase" id="RU004327"/>
    </source>
</evidence>
<dbReference type="InterPro" id="IPR005846">
    <property type="entry name" value="A-D-PHexomutase_a/b/a-III"/>
</dbReference>
<comment type="catalytic activity">
    <reaction evidence="6 9 11">
        <text>alpha-D-glucosamine 1-phosphate = D-glucosamine 6-phosphate</text>
        <dbReference type="Rhea" id="RHEA:23424"/>
        <dbReference type="ChEBI" id="CHEBI:58516"/>
        <dbReference type="ChEBI" id="CHEBI:58725"/>
        <dbReference type="EC" id="5.4.2.10"/>
    </reaction>
</comment>
<evidence type="ECO:0000256" key="6">
    <source>
        <dbReference type="ARBA" id="ARBA00050364"/>
    </source>
</evidence>
<evidence type="ECO:0000256" key="1">
    <source>
        <dbReference type="ARBA" id="ARBA00010231"/>
    </source>
</evidence>
<dbReference type="Pfam" id="PF00408">
    <property type="entry name" value="PGM_PMM_IV"/>
    <property type="match status" value="1"/>
</dbReference>
<dbReference type="GO" id="GO:0005975">
    <property type="term" value="P:carbohydrate metabolic process"/>
    <property type="evidence" value="ECO:0007669"/>
    <property type="project" value="InterPro"/>
</dbReference>
<evidence type="ECO:0000256" key="3">
    <source>
        <dbReference type="ARBA" id="ARBA00022723"/>
    </source>
</evidence>
<feature type="binding site" description="via phosphate group" evidence="9">
    <location>
        <position position="100"/>
    </location>
    <ligand>
        <name>Mg(2+)</name>
        <dbReference type="ChEBI" id="CHEBI:18420"/>
    </ligand>
</feature>
<dbReference type="EMBL" id="FQXD01000019">
    <property type="protein sequence ID" value="SHH91437.1"/>
    <property type="molecule type" value="Genomic_DNA"/>
</dbReference>
<evidence type="ECO:0000256" key="9">
    <source>
        <dbReference type="HAMAP-Rule" id="MF_01554"/>
    </source>
</evidence>
<comment type="PTM">
    <text evidence="9">Activated by phosphorylation.</text>
</comment>
<evidence type="ECO:0000256" key="2">
    <source>
        <dbReference type="ARBA" id="ARBA00022553"/>
    </source>
</evidence>
<dbReference type="PROSITE" id="PS00710">
    <property type="entry name" value="PGM_PMM"/>
    <property type="match status" value="1"/>
</dbReference>
<keyword evidence="5 9" id="KW-0413">Isomerase</keyword>
<keyword evidence="3 9" id="KW-0479">Metal-binding</keyword>
<dbReference type="GO" id="GO:0004615">
    <property type="term" value="F:phosphomannomutase activity"/>
    <property type="evidence" value="ECO:0007669"/>
    <property type="project" value="TreeGrafter"/>
</dbReference>
<dbReference type="GO" id="GO:0006048">
    <property type="term" value="P:UDP-N-acetylglucosamine biosynthetic process"/>
    <property type="evidence" value="ECO:0007669"/>
    <property type="project" value="TreeGrafter"/>
</dbReference>
<evidence type="ECO:0000256" key="5">
    <source>
        <dbReference type="ARBA" id="ARBA00023235"/>
    </source>
</evidence>
<dbReference type="GO" id="GO:0009252">
    <property type="term" value="P:peptidoglycan biosynthetic process"/>
    <property type="evidence" value="ECO:0007669"/>
    <property type="project" value="TreeGrafter"/>
</dbReference>
<dbReference type="SUPFAM" id="SSF55957">
    <property type="entry name" value="Phosphoglucomutase, C-terminal domain"/>
    <property type="match status" value="1"/>
</dbReference>
<feature type="modified residue" description="Phosphoserine" evidence="9">
    <location>
        <position position="100"/>
    </location>
</feature>
<feature type="binding site" evidence="9">
    <location>
        <position position="239"/>
    </location>
    <ligand>
        <name>Mg(2+)</name>
        <dbReference type="ChEBI" id="CHEBI:18420"/>
    </ligand>
</feature>
<dbReference type="FunFam" id="3.40.120.10:FF:000002">
    <property type="entry name" value="Phosphoglucosamine mutase"/>
    <property type="match status" value="1"/>
</dbReference>
<dbReference type="FunFam" id="3.40.120.10:FF:000001">
    <property type="entry name" value="Phosphoglucosamine mutase"/>
    <property type="match status" value="1"/>
</dbReference>
<name>A0A1M5WV11_9BACI</name>
<dbReference type="AlphaFoldDB" id="A0A1M5WV11"/>
<accession>A0A1M5WV11</accession>
<dbReference type="InterPro" id="IPR005844">
    <property type="entry name" value="A-D-PHexomutase_a/b/a-I"/>
</dbReference>
<dbReference type="OrthoDB" id="9806956at2"/>
<dbReference type="InterPro" id="IPR050060">
    <property type="entry name" value="Phosphoglucosamine_mutase"/>
</dbReference>
<dbReference type="EC" id="5.4.2.10" evidence="7 9"/>
<protein>
    <recommendedName>
        <fullName evidence="8 9">Phosphoglucosamine mutase</fullName>
        <ecNumber evidence="7 9">5.4.2.10</ecNumber>
    </recommendedName>
</protein>
<dbReference type="InterPro" id="IPR006352">
    <property type="entry name" value="GlmM_bact"/>
</dbReference>
<dbReference type="GO" id="GO:0008966">
    <property type="term" value="F:phosphoglucosamine mutase activity"/>
    <property type="evidence" value="ECO:0007669"/>
    <property type="project" value="UniProtKB-UniRule"/>
</dbReference>
<dbReference type="InterPro" id="IPR005841">
    <property type="entry name" value="Alpha-D-phosphohexomutase_SF"/>
</dbReference>
<evidence type="ECO:0000259" key="13">
    <source>
        <dbReference type="Pfam" id="PF02878"/>
    </source>
</evidence>
<evidence type="ECO:0000259" key="14">
    <source>
        <dbReference type="Pfam" id="PF02879"/>
    </source>
</evidence>